<feature type="transmembrane region" description="Helical" evidence="2">
    <location>
        <begin position="556"/>
        <end position="576"/>
    </location>
</feature>
<dbReference type="InterPro" id="IPR018827">
    <property type="entry name" value="YTP1_C"/>
</dbReference>
<feature type="transmembrane region" description="Helical" evidence="2">
    <location>
        <begin position="256"/>
        <end position="283"/>
    </location>
</feature>
<feature type="transmembrane region" description="Helical" evidence="2">
    <location>
        <begin position="321"/>
        <end position="340"/>
    </location>
</feature>
<feature type="transmembrane region" description="Helical" evidence="2">
    <location>
        <begin position="518"/>
        <end position="536"/>
    </location>
</feature>
<dbReference type="CDD" id="cd08760">
    <property type="entry name" value="Cyt_b561_FRRS1_like"/>
    <property type="match status" value="1"/>
</dbReference>
<dbReference type="Gene3D" id="1.20.120.1770">
    <property type="match status" value="1"/>
</dbReference>
<dbReference type="PANTHER" id="PTHR31685">
    <property type="entry name" value="INTEGRAL MEMBRANE PROTEIN (AFU_ORTHOLOGUE AFUA_6G12730)-RELATED"/>
    <property type="match status" value="1"/>
</dbReference>
<sequence>MRRRLQAALVGAVVLGSLPSSILAHGGESMNMDHGQAMVKAAQDSDMETYFSYPEYQSALYAHIALMIVSWVFMLPVAVMFSLARSRYTFPAQTVFVVTNLTGLILGMIFNENTPDLYPNNAHHKLGWAVTALSCAQVALGVLVRRSEIFGLSLRTRSARYTPVSTAAMAEHQRASAAPGSAQPHRFSFDSGQGTEPNTASLCSRPRSSSFISQHDEEAARKEEAMLLGGNEFYAHDQEDDLDFGPGRKPSTRNGAVYRVLALAGKAAGIFSNQVLSIFALGYNIVDRVILFLGFVAICTGVVTQGRFFEGQEIFSGLAHWIKGAVFFWLGILTLGRWTGAFAEIGWAWNLRPAAATAPWRPSAEFVESALIFIYGSTNIFLEHLGGGADSAWSAQDLEHVAITVLFIGGGLCGMLVESATVRELLNTAVADHDEADDHLSTASPLKRQGSVSLNPIPALVILLLGIMMSSHTQTEMVSGMVHKQWGDLLKGAAVARGLSYVLMYLKPPRSVLPSRPPTELLAAFGLMAGGVIFMASSHDTVQGMINQGLDAMFMYTVTMGLVAFLMAWVVIVMALKGWAVRREARWQVVDRSHIA</sequence>
<feature type="transmembrane region" description="Helical" evidence="2">
    <location>
        <begin position="126"/>
        <end position="144"/>
    </location>
</feature>
<feature type="region of interest" description="Disordered" evidence="1">
    <location>
        <begin position="176"/>
        <end position="207"/>
    </location>
</feature>
<evidence type="ECO:0000256" key="2">
    <source>
        <dbReference type="SAM" id="Phobius"/>
    </source>
</evidence>
<feature type="domain" description="Protein YTP1-like C-terminal" evidence="5">
    <location>
        <begin position="294"/>
        <end position="578"/>
    </location>
</feature>
<dbReference type="EMBL" id="CP034207">
    <property type="protein sequence ID" value="QBZ60604.1"/>
    <property type="molecule type" value="Genomic_DNA"/>
</dbReference>
<proteinExistence type="predicted"/>
<evidence type="ECO:0000256" key="1">
    <source>
        <dbReference type="SAM" id="MobiDB-lite"/>
    </source>
</evidence>
<evidence type="ECO:0008006" key="8">
    <source>
        <dbReference type="Google" id="ProtNLM"/>
    </source>
</evidence>
<evidence type="ECO:0000259" key="4">
    <source>
        <dbReference type="Pfam" id="PF10348"/>
    </source>
</evidence>
<evidence type="ECO:0000313" key="7">
    <source>
        <dbReference type="Proteomes" id="UP000294847"/>
    </source>
</evidence>
<dbReference type="InterPro" id="IPR018825">
    <property type="entry name" value="DUF2427"/>
</dbReference>
<keyword evidence="2" id="KW-0472">Membrane</keyword>
<dbReference type="AlphaFoldDB" id="A0A4P7NFE5"/>
<dbReference type="Pfam" id="PF10355">
    <property type="entry name" value="Ytp1"/>
    <property type="match status" value="1"/>
</dbReference>
<feature type="domain" description="DUF2427" evidence="4">
    <location>
        <begin position="46"/>
        <end position="144"/>
    </location>
</feature>
<dbReference type="Pfam" id="PF10348">
    <property type="entry name" value="DUF2427"/>
    <property type="match status" value="1"/>
</dbReference>
<feature type="compositionally biased region" description="Polar residues" evidence="1">
    <location>
        <begin position="190"/>
        <end position="207"/>
    </location>
</feature>
<keyword evidence="2" id="KW-0812">Transmembrane</keyword>
<evidence type="ECO:0000256" key="3">
    <source>
        <dbReference type="SAM" id="SignalP"/>
    </source>
</evidence>
<organism evidence="6 7">
    <name type="scientific">Pyricularia oryzae</name>
    <name type="common">Rice blast fungus</name>
    <name type="synonym">Magnaporthe oryzae</name>
    <dbReference type="NCBI Taxonomy" id="318829"/>
    <lineage>
        <taxon>Eukaryota</taxon>
        <taxon>Fungi</taxon>
        <taxon>Dikarya</taxon>
        <taxon>Ascomycota</taxon>
        <taxon>Pezizomycotina</taxon>
        <taxon>Sordariomycetes</taxon>
        <taxon>Sordariomycetidae</taxon>
        <taxon>Magnaporthales</taxon>
        <taxon>Pyriculariaceae</taxon>
        <taxon>Pyricularia</taxon>
    </lineage>
</organism>
<name>A0A4P7NFE5_PYROR</name>
<feature type="signal peptide" evidence="3">
    <location>
        <begin position="1"/>
        <end position="24"/>
    </location>
</feature>
<gene>
    <name evidence="6" type="ORF">PoMZ_07546</name>
</gene>
<feature type="transmembrane region" description="Helical" evidence="2">
    <location>
        <begin position="60"/>
        <end position="83"/>
    </location>
</feature>
<dbReference type="PANTHER" id="PTHR31685:SF3">
    <property type="entry name" value="INTEGRAL MEMBRANE PROTEIN (AFU_ORTHOLOGUE AFUA_6G12730)"/>
    <property type="match status" value="1"/>
</dbReference>
<feature type="chain" id="PRO_5020913036" description="Integral membrane protein" evidence="3">
    <location>
        <begin position="25"/>
        <end position="596"/>
    </location>
</feature>
<feature type="transmembrane region" description="Helical" evidence="2">
    <location>
        <begin position="90"/>
        <end position="110"/>
    </location>
</feature>
<evidence type="ECO:0000259" key="5">
    <source>
        <dbReference type="Pfam" id="PF10355"/>
    </source>
</evidence>
<accession>A0A4P7NFE5</accession>
<feature type="transmembrane region" description="Helical" evidence="2">
    <location>
        <begin position="400"/>
        <end position="417"/>
    </location>
</feature>
<keyword evidence="3" id="KW-0732">Signal</keyword>
<feature type="transmembrane region" description="Helical" evidence="2">
    <location>
        <begin position="289"/>
        <end position="309"/>
    </location>
</feature>
<dbReference type="Proteomes" id="UP000294847">
    <property type="component" value="Chromosome 4"/>
</dbReference>
<protein>
    <recommendedName>
        <fullName evidence="8">Integral membrane protein</fullName>
    </recommendedName>
</protein>
<reference evidence="6 7" key="1">
    <citation type="journal article" date="2019" name="Mol. Biol. Evol.">
        <title>Blast fungal genomes show frequent chromosomal changes, gene gains and losses, and effector gene turnover.</title>
        <authorList>
            <person name="Gomez Luciano L.B."/>
            <person name="Jason Tsai I."/>
            <person name="Chuma I."/>
            <person name="Tosa Y."/>
            <person name="Chen Y.H."/>
            <person name="Li J.Y."/>
            <person name="Li M.Y."/>
            <person name="Jade Lu M.Y."/>
            <person name="Nakayashiki H."/>
            <person name="Li W.H."/>
        </authorList>
    </citation>
    <scope>NUCLEOTIDE SEQUENCE [LARGE SCALE GENOMIC DNA]</scope>
    <source>
        <strain evidence="6">MZ5-1-6</strain>
    </source>
</reference>
<evidence type="ECO:0000313" key="6">
    <source>
        <dbReference type="EMBL" id="QBZ60604.1"/>
    </source>
</evidence>
<keyword evidence="2" id="KW-1133">Transmembrane helix</keyword>